<proteinExistence type="predicted"/>
<dbReference type="Proteomes" id="UP000177167">
    <property type="component" value="Unassembled WGS sequence"/>
</dbReference>
<dbReference type="AlphaFoldDB" id="A0A1F8F878"/>
<reference evidence="2 3" key="1">
    <citation type="journal article" date="2016" name="Nat. Commun.">
        <title>Thousands of microbial genomes shed light on interconnected biogeochemical processes in an aquifer system.</title>
        <authorList>
            <person name="Anantharaman K."/>
            <person name="Brown C.T."/>
            <person name="Hug L.A."/>
            <person name="Sharon I."/>
            <person name="Castelle C.J."/>
            <person name="Probst A.J."/>
            <person name="Thomas B.C."/>
            <person name="Singh A."/>
            <person name="Wilkins M.J."/>
            <person name="Karaoz U."/>
            <person name="Brodie E.L."/>
            <person name="Williams K.H."/>
            <person name="Hubbard S.S."/>
            <person name="Banfield J.F."/>
        </authorList>
    </citation>
    <scope>NUCLEOTIDE SEQUENCE [LARGE SCALE GENOMIC DNA]</scope>
</reference>
<evidence type="ECO:0000313" key="3">
    <source>
        <dbReference type="Proteomes" id="UP000177167"/>
    </source>
</evidence>
<sequence>MRKKPKNSFAHKILKAIAIGGVVAVAATSPYFGLAFMKGLNRELERKKWREFYKELNRLKKTKRINVKQEPDGSFEVTITQLGKDYVARYDLDSLEIKKPESWDGLWRMCSFDIPAKKRVARYALIGKLKELGFIMVQESLWTHPFECREELAVLAKAFEVEPYIYCFVASEFDGHHNNYLKIKFEKKTGSILSV</sequence>
<name>A0A1F8F878_9BACT</name>
<protein>
    <recommendedName>
        <fullName evidence="1">Transcriptional repressor PaaX-like central Cas2-like domain-containing protein</fullName>
    </recommendedName>
</protein>
<dbReference type="EMBL" id="MGJP01000037">
    <property type="protein sequence ID" value="OGN09364.1"/>
    <property type="molecule type" value="Genomic_DNA"/>
</dbReference>
<organism evidence="2 3">
    <name type="scientific">Candidatus Yanofskybacteria bacterium RIFCSPHIGHO2_02_FULL_41_11</name>
    <dbReference type="NCBI Taxonomy" id="1802675"/>
    <lineage>
        <taxon>Bacteria</taxon>
        <taxon>Candidatus Yanofskyibacteriota</taxon>
    </lineage>
</organism>
<dbReference type="Gene3D" id="3.30.70.2650">
    <property type="match status" value="1"/>
</dbReference>
<comment type="caution">
    <text evidence="2">The sequence shown here is derived from an EMBL/GenBank/DDBJ whole genome shotgun (WGS) entry which is preliminary data.</text>
</comment>
<dbReference type="InterPro" id="IPR048846">
    <property type="entry name" value="PaaX-like_central"/>
</dbReference>
<gene>
    <name evidence="2" type="ORF">A3J46_04895</name>
</gene>
<evidence type="ECO:0000259" key="1">
    <source>
        <dbReference type="Pfam" id="PF20803"/>
    </source>
</evidence>
<accession>A0A1F8F878</accession>
<dbReference type="Pfam" id="PF20803">
    <property type="entry name" value="PaaX_M"/>
    <property type="match status" value="1"/>
</dbReference>
<evidence type="ECO:0000313" key="2">
    <source>
        <dbReference type="EMBL" id="OGN09364.1"/>
    </source>
</evidence>
<feature type="domain" description="Transcriptional repressor PaaX-like central Cas2-like" evidence="1">
    <location>
        <begin position="101"/>
        <end position="179"/>
    </location>
</feature>